<feature type="region of interest" description="Disordered" evidence="1">
    <location>
        <begin position="143"/>
        <end position="167"/>
    </location>
</feature>
<name>A0AAQ3KI33_9LILI</name>
<dbReference type="AlphaFoldDB" id="A0AAQ3KI33"/>
<dbReference type="EMBL" id="CP136894">
    <property type="protein sequence ID" value="WOL07343.1"/>
    <property type="molecule type" value="Genomic_DNA"/>
</dbReference>
<dbReference type="Proteomes" id="UP001327560">
    <property type="component" value="Chromosome 5"/>
</dbReference>
<accession>A0AAQ3KI33</accession>
<evidence type="ECO:0000256" key="1">
    <source>
        <dbReference type="SAM" id="MobiDB-lite"/>
    </source>
</evidence>
<sequence>MRKCFVPSYYYRDQHQKLQRLYQGTKSFEDYHKEMEMTMIKANLVEDRETTMTRFLNGLNRKIADIVELQHYVELEDMVNMAMKVERWFKMRTTIRAAIVSINTWSSKWSKQDGKPRTKPSFDVKDLAKVKMGMAGWGFGEEILGNKEKQDSKDKYPTRPPSNNVEDNLDNGIEFFY</sequence>
<feature type="compositionally biased region" description="Basic and acidic residues" evidence="1">
    <location>
        <begin position="144"/>
        <end position="157"/>
    </location>
</feature>
<dbReference type="PANTHER" id="PTHR35046">
    <property type="entry name" value="ZINC KNUCKLE (CCHC-TYPE) FAMILY PROTEIN"/>
    <property type="match status" value="1"/>
</dbReference>
<evidence type="ECO:0000313" key="4">
    <source>
        <dbReference type="Proteomes" id="UP001327560"/>
    </source>
</evidence>
<protein>
    <recommendedName>
        <fullName evidence="2">Retrotransposon gag domain-containing protein</fullName>
    </recommendedName>
</protein>
<proteinExistence type="predicted"/>
<evidence type="ECO:0000259" key="2">
    <source>
        <dbReference type="Pfam" id="PF03732"/>
    </source>
</evidence>
<gene>
    <name evidence="3" type="ORF">Cni_G16083</name>
</gene>
<dbReference type="PANTHER" id="PTHR35046:SF9">
    <property type="entry name" value="RNA-DIRECTED DNA POLYMERASE"/>
    <property type="match status" value="1"/>
</dbReference>
<reference evidence="3 4" key="1">
    <citation type="submission" date="2023-10" db="EMBL/GenBank/DDBJ databases">
        <title>Chromosome-scale genome assembly provides insights into flower coloration mechanisms of Canna indica.</title>
        <authorList>
            <person name="Li C."/>
        </authorList>
    </citation>
    <scope>NUCLEOTIDE SEQUENCE [LARGE SCALE GENOMIC DNA]</scope>
    <source>
        <tissue evidence="3">Flower</tissue>
    </source>
</reference>
<organism evidence="3 4">
    <name type="scientific">Canna indica</name>
    <name type="common">Indian-shot</name>
    <dbReference type="NCBI Taxonomy" id="4628"/>
    <lineage>
        <taxon>Eukaryota</taxon>
        <taxon>Viridiplantae</taxon>
        <taxon>Streptophyta</taxon>
        <taxon>Embryophyta</taxon>
        <taxon>Tracheophyta</taxon>
        <taxon>Spermatophyta</taxon>
        <taxon>Magnoliopsida</taxon>
        <taxon>Liliopsida</taxon>
        <taxon>Zingiberales</taxon>
        <taxon>Cannaceae</taxon>
        <taxon>Canna</taxon>
    </lineage>
</organism>
<dbReference type="InterPro" id="IPR005162">
    <property type="entry name" value="Retrotrans_gag_dom"/>
</dbReference>
<feature type="domain" description="Retrotransposon gag" evidence="2">
    <location>
        <begin position="1"/>
        <end position="61"/>
    </location>
</feature>
<evidence type="ECO:0000313" key="3">
    <source>
        <dbReference type="EMBL" id="WOL07343.1"/>
    </source>
</evidence>
<dbReference type="Pfam" id="PF03732">
    <property type="entry name" value="Retrotrans_gag"/>
    <property type="match status" value="1"/>
</dbReference>
<keyword evidence="4" id="KW-1185">Reference proteome</keyword>